<dbReference type="GO" id="GO:0032040">
    <property type="term" value="C:small-subunit processome"/>
    <property type="evidence" value="ECO:0007669"/>
    <property type="project" value="EnsemblFungi"/>
</dbReference>
<dbReference type="GO" id="GO:0000480">
    <property type="term" value="P:endonucleolytic cleavage in 5'-ETS of tricistronic rRNA transcript (SSU-rRNA, 5.8S rRNA, LSU-rRNA)"/>
    <property type="evidence" value="ECO:0007669"/>
    <property type="project" value="EnsemblFungi"/>
</dbReference>
<keyword evidence="2 7" id="KW-0690">Ribosome biogenesis</keyword>
<feature type="compositionally biased region" description="Acidic residues" evidence="8">
    <location>
        <begin position="244"/>
        <end position="257"/>
    </location>
</feature>
<feature type="region of interest" description="Disordered" evidence="8">
    <location>
        <begin position="505"/>
        <end position="546"/>
    </location>
</feature>
<sequence>MSGIIKKLAKDPVDILDKSVESTDALALVKEFFDPIAKGNSVLEEIFIDGLDASQVWSQAKIILDSTTESLLFEKIPSLKSKNGSALGVNGDDDAEDSELEEQISSNEEDSDNSEEDEQERLNEDEYESNDEIDEQGELVDDFEEEPLSGEDDEEGEVQDNQDEENEVVKKDAFGLNDEFFSIDDFNKQIMAQEGGNKDDEEEEVDYFNDLSDSDDDEEVLYYRDFFPPPKKKSVKFQDSSKEGDEEEEDLGEEDYDTGMKSAMTDLFDDDEPEAEIETAKESLSSFERQQQQIQREIAQLETEAIAEKKWAMKGESKAKDRPSDALLNEDLEFDRTAKPVPVITREVTESLEEMIRRRIKEENFDDLPKRMMTEATNFKPSSDFQLSETKSSKSLAELYEDDFKGTGDNSAVSEKLQQAHDEIKTLYQSLSHKLDSLCSAHFIPKPAQKSIDIKVNAPTISMEDAQPLTSSNANSLAPQEIFKTKSSANDSEIQLKSGTVFSRDELSREDKQRLRRANKRKRSKEFQSQDPSKVKKSKKQNVIDTLSKANNVTIINDKGEKRDVSGALKKDKAKQGTSMLKL</sequence>
<evidence type="ECO:0000256" key="6">
    <source>
        <dbReference type="ARBA" id="ARBA00029455"/>
    </source>
</evidence>
<accession>A0A1E3P872</accession>
<feature type="region of interest" description="Disordered" evidence="8">
    <location>
        <begin position="558"/>
        <end position="583"/>
    </location>
</feature>
<feature type="compositionally biased region" description="Acidic residues" evidence="8">
    <location>
        <begin position="199"/>
        <end position="216"/>
    </location>
</feature>
<dbReference type="GO" id="GO:0000472">
    <property type="term" value="P:endonucleolytic cleavage to generate mature 5'-end of SSU-rRNA from (SSU-rRNA, 5.8S rRNA, LSU-rRNA)"/>
    <property type="evidence" value="ECO:0007669"/>
    <property type="project" value="EnsemblFungi"/>
</dbReference>
<evidence type="ECO:0000256" key="7">
    <source>
        <dbReference type="PIRNR" id="PIRNR017300"/>
    </source>
</evidence>
<dbReference type="PIRSF" id="PIRSF017300">
    <property type="entry name" value="snoRNP_Mpp10"/>
    <property type="match status" value="1"/>
</dbReference>
<evidence type="ECO:0000256" key="4">
    <source>
        <dbReference type="ARBA" id="ARBA00023242"/>
    </source>
</evidence>
<keyword evidence="3 7" id="KW-0698">rRNA processing</keyword>
<reference evidence="9 10" key="1">
    <citation type="journal article" date="2016" name="Proc. Natl. Acad. Sci. U.S.A.">
        <title>Comparative genomics of biotechnologically important yeasts.</title>
        <authorList>
            <person name="Riley R."/>
            <person name="Haridas S."/>
            <person name="Wolfe K.H."/>
            <person name="Lopes M.R."/>
            <person name="Hittinger C.T."/>
            <person name="Goeker M."/>
            <person name="Salamov A.A."/>
            <person name="Wisecaver J.H."/>
            <person name="Long T.M."/>
            <person name="Calvey C.H."/>
            <person name="Aerts A.L."/>
            <person name="Barry K.W."/>
            <person name="Choi C."/>
            <person name="Clum A."/>
            <person name="Coughlan A.Y."/>
            <person name="Deshpande S."/>
            <person name="Douglass A.P."/>
            <person name="Hanson S.J."/>
            <person name="Klenk H.-P."/>
            <person name="LaButti K.M."/>
            <person name="Lapidus A."/>
            <person name="Lindquist E.A."/>
            <person name="Lipzen A.M."/>
            <person name="Meier-Kolthoff J.P."/>
            <person name="Ohm R.A."/>
            <person name="Otillar R.P."/>
            <person name="Pangilinan J.L."/>
            <person name="Peng Y."/>
            <person name="Rokas A."/>
            <person name="Rosa C.A."/>
            <person name="Scheuner C."/>
            <person name="Sibirny A.A."/>
            <person name="Slot J.C."/>
            <person name="Stielow J.B."/>
            <person name="Sun H."/>
            <person name="Kurtzman C.P."/>
            <person name="Blackwell M."/>
            <person name="Grigoriev I.V."/>
            <person name="Jeffries T.W."/>
        </authorList>
    </citation>
    <scope>NUCLEOTIDE SEQUENCE [LARGE SCALE GENOMIC DNA]</scope>
    <source>
        <strain evidence="10">ATCC 58044 / CBS 1984 / NCYC 433 / NRRL Y-366-8</strain>
    </source>
</reference>
<dbReference type="Proteomes" id="UP000094112">
    <property type="component" value="Unassembled WGS sequence"/>
</dbReference>
<dbReference type="EMBL" id="KV454208">
    <property type="protein sequence ID" value="ODQ61609.1"/>
    <property type="molecule type" value="Genomic_DNA"/>
</dbReference>
<keyword evidence="10" id="KW-1185">Reference proteome</keyword>
<dbReference type="PANTHER" id="PTHR17039">
    <property type="entry name" value="U3 SMALL NUCLEOLAR RIBONUCLEOPROTEIN PROTEIN MPP10"/>
    <property type="match status" value="1"/>
</dbReference>
<dbReference type="PANTHER" id="PTHR17039:SF0">
    <property type="entry name" value="U3 SMALL NUCLEOLAR RIBONUCLEOPROTEIN PROTEIN MPP10"/>
    <property type="match status" value="1"/>
</dbReference>
<dbReference type="GeneID" id="30198610"/>
<comment type="similarity">
    <text evidence="6 7">Belongs to the MPP10 family.</text>
</comment>
<keyword evidence="5 7" id="KW-0687">Ribonucleoprotein</keyword>
<dbReference type="GO" id="GO:0000447">
    <property type="term" value="P:endonucleolytic cleavage in ITS1 to separate SSU-rRNA from 5.8S rRNA and LSU-rRNA from tricistronic rRNA transcript (SSU-rRNA, 5.8S rRNA, LSU-rRNA)"/>
    <property type="evidence" value="ECO:0007669"/>
    <property type="project" value="EnsemblFungi"/>
</dbReference>
<evidence type="ECO:0000313" key="10">
    <source>
        <dbReference type="Proteomes" id="UP000094112"/>
    </source>
</evidence>
<organism evidence="9 10">
    <name type="scientific">Wickerhamomyces anomalus (strain ATCC 58044 / CBS 1984 / NCYC 433 / NRRL Y-366-8)</name>
    <name type="common">Yeast</name>
    <name type="synonym">Hansenula anomala</name>
    <dbReference type="NCBI Taxonomy" id="683960"/>
    <lineage>
        <taxon>Eukaryota</taxon>
        <taxon>Fungi</taxon>
        <taxon>Dikarya</taxon>
        <taxon>Ascomycota</taxon>
        <taxon>Saccharomycotina</taxon>
        <taxon>Saccharomycetes</taxon>
        <taxon>Phaffomycetales</taxon>
        <taxon>Wickerhamomycetaceae</taxon>
        <taxon>Wickerhamomyces</taxon>
    </lineage>
</organism>
<dbReference type="InterPro" id="IPR012173">
    <property type="entry name" value="Mpp10"/>
</dbReference>
<dbReference type="GO" id="GO:0034457">
    <property type="term" value="C:Mpp10 complex"/>
    <property type="evidence" value="ECO:0007669"/>
    <property type="project" value="UniProtKB-UniRule"/>
</dbReference>
<dbReference type="AlphaFoldDB" id="A0A1E3P872"/>
<feature type="compositionally biased region" description="Basic residues" evidence="8">
    <location>
        <begin position="514"/>
        <end position="524"/>
    </location>
</feature>
<feature type="compositionally biased region" description="Acidic residues" evidence="8">
    <location>
        <begin position="267"/>
        <end position="277"/>
    </location>
</feature>
<name>A0A1E3P872_WICAA</name>
<evidence type="ECO:0000256" key="3">
    <source>
        <dbReference type="ARBA" id="ARBA00022552"/>
    </source>
</evidence>
<evidence type="ECO:0000313" key="9">
    <source>
        <dbReference type="EMBL" id="ODQ61609.1"/>
    </source>
</evidence>
<gene>
    <name evidence="9" type="ORF">WICANDRAFT_27351</name>
</gene>
<feature type="region of interest" description="Disordered" evidence="8">
    <location>
        <begin position="83"/>
        <end position="174"/>
    </location>
</feature>
<feature type="compositionally biased region" description="Basic and acidic residues" evidence="8">
    <location>
        <begin position="558"/>
        <end position="575"/>
    </location>
</feature>
<protein>
    <recommendedName>
        <fullName evidence="7">U3 small nucleolar ribonucleoprotein protein MPP10</fullName>
    </recommendedName>
</protein>
<feature type="region of interest" description="Disordered" evidence="8">
    <location>
        <begin position="228"/>
        <end position="292"/>
    </location>
</feature>
<evidence type="ECO:0000256" key="5">
    <source>
        <dbReference type="ARBA" id="ARBA00023274"/>
    </source>
</evidence>
<dbReference type="GO" id="GO:0005732">
    <property type="term" value="C:sno(s)RNA-containing ribonucleoprotein complex"/>
    <property type="evidence" value="ECO:0007669"/>
    <property type="project" value="UniProtKB-UniRule"/>
</dbReference>
<evidence type="ECO:0000256" key="1">
    <source>
        <dbReference type="ARBA" id="ARBA00004604"/>
    </source>
</evidence>
<feature type="compositionally biased region" description="Acidic residues" evidence="8">
    <location>
        <begin position="91"/>
        <end position="166"/>
    </location>
</feature>
<comment type="function">
    <text evidence="7">Involved in nucleolar processing of pre-18S ribosomal RNA.</text>
</comment>
<evidence type="ECO:0000256" key="8">
    <source>
        <dbReference type="SAM" id="MobiDB-lite"/>
    </source>
</evidence>
<dbReference type="RefSeq" id="XP_019040816.1">
    <property type="nucleotide sequence ID" value="XM_019181364.1"/>
</dbReference>
<proteinExistence type="inferred from homology"/>
<dbReference type="GO" id="GO:0042802">
    <property type="term" value="F:identical protein binding"/>
    <property type="evidence" value="ECO:0007669"/>
    <property type="project" value="EnsemblFungi"/>
</dbReference>
<keyword evidence="4 7" id="KW-0539">Nucleus</keyword>
<dbReference type="Pfam" id="PF04006">
    <property type="entry name" value="Mpp10"/>
    <property type="match status" value="1"/>
</dbReference>
<evidence type="ECO:0000256" key="2">
    <source>
        <dbReference type="ARBA" id="ARBA00022517"/>
    </source>
</evidence>
<dbReference type="STRING" id="683960.A0A1E3P872"/>
<feature type="region of interest" description="Disordered" evidence="8">
    <location>
        <begin position="187"/>
        <end position="216"/>
    </location>
</feature>
<dbReference type="OrthoDB" id="445326at2759"/>
<comment type="subcellular location">
    <subcellularLocation>
        <location evidence="1 7">Nucleus</location>
        <location evidence="1 7">Nucleolus</location>
    </subcellularLocation>
</comment>